<dbReference type="EMBL" id="CP029551">
    <property type="protein sequence ID" value="AWN35217.1"/>
    <property type="molecule type" value="Genomic_DNA"/>
</dbReference>
<proteinExistence type="predicted"/>
<dbReference type="AlphaFoldDB" id="A0A2U8VNP3"/>
<accession>A0A2U8VNP3</accession>
<gene>
    <name evidence="1" type="ORF">DK427_05265</name>
</gene>
<evidence type="ECO:0000313" key="2">
    <source>
        <dbReference type="Proteomes" id="UP000246058"/>
    </source>
</evidence>
<keyword evidence="2" id="KW-1185">Reference proteome</keyword>
<sequence length="137" mass="14307">MVSGPLLALRAALIGLFAADTGLARLMGGRVRIHDEPPPGAPPVYALFGPAEMRDDSVDGALRHRHSHALILVARPGSARTALDAADRMAALVAQSPLALAGHTLVLLRAAGIAVHRDERSGEARTTLMLEAVTETP</sequence>
<name>A0A2U8VNP3_9HYPH</name>
<dbReference type="Gene3D" id="3.30.2000.30">
    <property type="match status" value="1"/>
</dbReference>
<dbReference type="InterPro" id="IPR053745">
    <property type="entry name" value="Viral_Tail_Comp_sf"/>
</dbReference>
<dbReference type="Proteomes" id="UP000246058">
    <property type="component" value="Chromosome"/>
</dbReference>
<dbReference type="InterPro" id="IPR021508">
    <property type="entry name" value="Gp17-like"/>
</dbReference>
<reference evidence="1 2" key="1">
    <citation type="submission" date="2018-05" db="EMBL/GenBank/DDBJ databases">
        <title>Complete Genome Sequence of Methylobacterium sp. 17Sr1-43.</title>
        <authorList>
            <person name="Srinivasan S."/>
        </authorList>
    </citation>
    <scope>NUCLEOTIDE SEQUENCE [LARGE SCALE GENOMIC DNA]</scope>
    <source>
        <strain evidence="1 2">17Sr1-43</strain>
    </source>
</reference>
<organism evidence="1 2">
    <name type="scientific">Methylobacterium radiodurans</name>
    <dbReference type="NCBI Taxonomy" id="2202828"/>
    <lineage>
        <taxon>Bacteria</taxon>
        <taxon>Pseudomonadati</taxon>
        <taxon>Pseudomonadota</taxon>
        <taxon>Alphaproteobacteria</taxon>
        <taxon>Hyphomicrobiales</taxon>
        <taxon>Methylobacteriaceae</taxon>
        <taxon>Methylobacterium</taxon>
    </lineage>
</organism>
<dbReference type="Pfam" id="PF11367">
    <property type="entry name" value="Tail_completion_gp17"/>
    <property type="match status" value="1"/>
</dbReference>
<evidence type="ECO:0000313" key="1">
    <source>
        <dbReference type="EMBL" id="AWN35217.1"/>
    </source>
</evidence>
<dbReference type="OrthoDB" id="7630456at2"/>
<protein>
    <submittedName>
        <fullName evidence="1">DUF3168 domain-containing protein</fullName>
    </submittedName>
</protein>
<dbReference type="KEGG" id="meti:DK427_05265"/>